<organism evidence="2 3">
    <name type="scientific">Robertmurraya beringensis</name>
    <dbReference type="NCBI Taxonomy" id="641660"/>
    <lineage>
        <taxon>Bacteria</taxon>
        <taxon>Bacillati</taxon>
        <taxon>Bacillota</taxon>
        <taxon>Bacilli</taxon>
        <taxon>Bacillales</taxon>
        <taxon>Bacillaceae</taxon>
        <taxon>Robertmurraya</taxon>
    </lineage>
</organism>
<reference evidence="2 3" key="1">
    <citation type="submission" date="2024-09" db="EMBL/GenBank/DDBJ databases">
        <authorList>
            <person name="Sun Q."/>
            <person name="Mori K."/>
        </authorList>
    </citation>
    <scope>NUCLEOTIDE SEQUENCE [LARGE SCALE GENOMIC DNA]</scope>
    <source>
        <strain evidence="2 3">CGMCC 1.9126</strain>
    </source>
</reference>
<sequence length="225" mass="23912">MKKKNILVAGALTVGIGTGALLSTPQVMSASSNVVLASVEWVTSQINPVKTKVTELETKLANQEKEIASLKTQIASLGNPSTPPAQSTNMVYTTKDSVTIHSGATRSYKVIATKPKGTKLEFVDTFNSSTGLWYRVKVSSTVYGWIFSGDVSTTATTSSTSVITTGDVHLRKGATTSYAILQTLPKGTTLKYISTFVNSKGETWYNAQTSAGVKGWVFGGLSEVK</sequence>
<dbReference type="InterPro" id="IPR003646">
    <property type="entry name" value="SH3-like_bac-type"/>
</dbReference>
<gene>
    <name evidence="2" type="ORF">ACFFHF_22055</name>
</gene>
<evidence type="ECO:0000313" key="3">
    <source>
        <dbReference type="Proteomes" id="UP001589738"/>
    </source>
</evidence>
<keyword evidence="3" id="KW-1185">Reference proteome</keyword>
<dbReference type="RefSeq" id="WP_377059062.1">
    <property type="nucleotide sequence ID" value="NZ_JBHLUU010000125.1"/>
</dbReference>
<evidence type="ECO:0000313" key="2">
    <source>
        <dbReference type="EMBL" id="MFC0477875.1"/>
    </source>
</evidence>
<comment type="caution">
    <text evidence="2">The sequence shown here is derived from an EMBL/GenBank/DDBJ whole genome shotgun (WGS) entry which is preliminary data.</text>
</comment>
<name>A0ABV6KXZ7_9BACI</name>
<dbReference type="SMART" id="SM00287">
    <property type="entry name" value="SH3b"/>
    <property type="match status" value="2"/>
</dbReference>
<dbReference type="Gene3D" id="2.30.30.40">
    <property type="entry name" value="SH3 Domains"/>
    <property type="match status" value="2"/>
</dbReference>
<dbReference type="Pfam" id="PF08239">
    <property type="entry name" value="SH3_3"/>
    <property type="match status" value="2"/>
</dbReference>
<dbReference type="EMBL" id="JBHLUU010000125">
    <property type="protein sequence ID" value="MFC0477875.1"/>
    <property type="molecule type" value="Genomic_DNA"/>
</dbReference>
<proteinExistence type="predicted"/>
<protein>
    <submittedName>
        <fullName evidence="2">SH3 domain-containing protein</fullName>
    </submittedName>
</protein>
<evidence type="ECO:0000259" key="1">
    <source>
        <dbReference type="PROSITE" id="PS51781"/>
    </source>
</evidence>
<dbReference type="PROSITE" id="PS51781">
    <property type="entry name" value="SH3B"/>
    <property type="match status" value="2"/>
</dbReference>
<feature type="domain" description="SH3b" evidence="1">
    <location>
        <begin position="158"/>
        <end position="225"/>
    </location>
</feature>
<feature type="domain" description="SH3b" evidence="1">
    <location>
        <begin position="87"/>
        <end position="155"/>
    </location>
</feature>
<accession>A0ABV6KXZ7</accession>
<dbReference type="Proteomes" id="UP001589738">
    <property type="component" value="Unassembled WGS sequence"/>
</dbReference>